<accession>A0ABY2RMH1</accession>
<dbReference type="InterPro" id="IPR009839">
    <property type="entry name" value="SseB_N"/>
</dbReference>
<dbReference type="RefSeq" id="WP_136908623.1">
    <property type="nucleotide sequence ID" value="NZ_SUMD01000003.1"/>
</dbReference>
<proteinExistence type="predicted"/>
<evidence type="ECO:0000313" key="3">
    <source>
        <dbReference type="Proteomes" id="UP000305109"/>
    </source>
</evidence>
<feature type="domain" description="SseB protein N-terminal" evidence="1">
    <location>
        <begin position="18"/>
        <end position="112"/>
    </location>
</feature>
<gene>
    <name evidence="2" type="ORF">FCG67_07590</name>
</gene>
<reference evidence="2 3" key="1">
    <citation type="submission" date="2019-04" db="EMBL/GenBank/DDBJ databases">
        <title>Rhodococcus oryzae sp. nov., a novel actinomycete isolated from rhizosphere soil of rice (Oryza sativa L.).</title>
        <authorList>
            <person name="Li C."/>
        </authorList>
    </citation>
    <scope>NUCLEOTIDE SEQUENCE [LARGE SCALE GENOMIC DNA]</scope>
    <source>
        <strain evidence="2 3">NEAU-CX67</strain>
    </source>
</reference>
<protein>
    <submittedName>
        <fullName evidence="2">SseB family protein</fullName>
    </submittedName>
</protein>
<keyword evidence="3" id="KW-1185">Reference proteome</keyword>
<name>A0ABY2RMH1_9NOCA</name>
<comment type="caution">
    <text evidence="2">The sequence shown here is derived from an EMBL/GenBank/DDBJ whole genome shotgun (WGS) entry which is preliminary data.</text>
</comment>
<evidence type="ECO:0000313" key="2">
    <source>
        <dbReference type="EMBL" id="TJZ79484.1"/>
    </source>
</evidence>
<evidence type="ECO:0000259" key="1">
    <source>
        <dbReference type="Pfam" id="PF07179"/>
    </source>
</evidence>
<organism evidence="2 3">
    <name type="scientific">Rhodococcus oryzae</name>
    <dbReference type="NCBI Taxonomy" id="2571143"/>
    <lineage>
        <taxon>Bacteria</taxon>
        <taxon>Bacillati</taxon>
        <taxon>Actinomycetota</taxon>
        <taxon>Actinomycetes</taxon>
        <taxon>Mycobacteriales</taxon>
        <taxon>Nocardiaceae</taxon>
        <taxon>Rhodococcus</taxon>
    </lineage>
</organism>
<dbReference type="Proteomes" id="UP000305109">
    <property type="component" value="Unassembled WGS sequence"/>
</dbReference>
<dbReference type="Pfam" id="PF07179">
    <property type="entry name" value="SseB"/>
    <property type="match status" value="1"/>
</dbReference>
<sequence>MKDIAISFPRTPDMSNELERAITELRAGHIEAEAFLRLLGRSKLVVPLVESDSDSAGLWVFSWQGRPHAAVFTDTRHVASLGDVERSAEITGTDLAASWPEDVSLSLNPGVEGLDLVMPPQDFRRVAHQLPQGGAKVRVGAPAEPPPAALMDAARRLGGAVAGVDDVYVFVLDDSLNRPRIAVGLELGPAANPSAVVEEAAEWLAAQPGCPRTDVMVLGANLLRSVREHVSAV</sequence>
<dbReference type="EMBL" id="SUMD01000003">
    <property type="protein sequence ID" value="TJZ79484.1"/>
    <property type="molecule type" value="Genomic_DNA"/>
</dbReference>